<accession>B8F3Q4</accession>
<organism evidence="1 2">
    <name type="scientific">Glaesserella parasuis serovar 5 (strain SH0165)</name>
    <name type="common">Haemophilus parasuis</name>
    <dbReference type="NCBI Taxonomy" id="557723"/>
    <lineage>
        <taxon>Bacteria</taxon>
        <taxon>Pseudomonadati</taxon>
        <taxon>Pseudomonadota</taxon>
        <taxon>Gammaproteobacteria</taxon>
        <taxon>Pasteurellales</taxon>
        <taxon>Pasteurellaceae</taxon>
        <taxon>Glaesserella</taxon>
    </lineage>
</organism>
<keyword evidence="2" id="KW-1185">Reference proteome</keyword>
<name>B8F3Q4_GLAP5</name>
<gene>
    <name evidence="1" type="ordered locus">HAPS_0267</name>
</gene>
<dbReference type="EMBL" id="CP001321">
    <property type="protein sequence ID" value="ACL31956.1"/>
    <property type="molecule type" value="Genomic_DNA"/>
</dbReference>
<dbReference type="AlphaFoldDB" id="B8F3Q4"/>
<evidence type="ECO:0000313" key="1">
    <source>
        <dbReference type="EMBL" id="ACL31956.1"/>
    </source>
</evidence>
<dbReference type="KEGG" id="hap:HAPS_0267"/>
<protein>
    <submittedName>
        <fullName evidence="1">Uncharacterized protein</fullName>
    </submittedName>
</protein>
<dbReference type="Proteomes" id="UP000006743">
    <property type="component" value="Chromosome"/>
</dbReference>
<proteinExistence type="predicted"/>
<sequence>MGCLDAGYGIQTLRVSIWLAEENDRFFYGIEEGTDLELGLINLAPKNCNVIITY</sequence>
<dbReference type="HOGENOM" id="CLU_3099416_0_0_6"/>
<reference evidence="1 2" key="1">
    <citation type="journal article" date="2009" name="J. Bacteriol.">
        <title>Complete genome sequence of Haemophilus parasuis SH0165.</title>
        <authorList>
            <person name="Yue M."/>
            <person name="Yang F."/>
            <person name="Yang J."/>
            <person name="Bei W."/>
            <person name="Cai X."/>
            <person name="Chen L."/>
            <person name="Dong J."/>
            <person name="Zhou R."/>
            <person name="Jin M."/>
            <person name="Jin Q."/>
            <person name="Chen H."/>
        </authorList>
    </citation>
    <scope>NUCLEOTIDE SEQUENCE [LARGE SCALE GENOMIC DNA]</scope>
    <source>
        <strain evidence="1 2">SH0165</strain>
    </source>
</reference>
<evidence type="ECO:0000313" key="2">
    <source>
        <dbReference type="Proteomes" id="UP000006743"/>
    </source>
</evidence>